<accession>A0A0M3HV69</accession>
<keyword evidence="1" id="KW-0472">Membrane</keyword>
<feature type="transmembrane region" description="Helical" evidence="1">
    <location>
        <begin position="45"/>
        <end position="66"/>
    </location>
</feature>
<reference evidence="3" key="1">
    <citation type="submission" date="2017-02" db="UniProtKB">
        <authorList>
            <consortium name="WormBaseParasite"/>
        </authorList>
    </citation>
    <scope>IDENTIFICATION</scope>
</reference>
<sequence>MVGCYGISAEGVRAERGWVSAAKSTASLSMLRVTHTRPAGACDSIVADAVAFSFNCSALLCVTVVLRRTLIVKRYITATCITACTAKGHVSAAGMLEVVMGNTEVTKLLQSDGL</sequence>
<evidence type="ECO:0000313" key="3">
    <source>
        <dbReference type="WBParaSite" id="ALUE_0000679201-mRNA-1"/>
    </source>
</evidence>
<dbReference type="AlphaFoldDB" id="A0A0M3HV69"/>
<keyword evidence="1" id="KW-1133">Transmembrane helix</keyword>
<dbReference type="WBParaSite" id="ALUE_0000679201-mRNA-1">
    <property type="protein sequence ID" value="ALUE_0000679201-mRNA-1"/>
    <property type="gene ID" value="ALUE_0000679201"/>
</dbReference>
<evidence type="ECO:0000256" key="1">
    <source>
        <dbReference type="SAM" id="Phobius"/>
    </source>
</evidence>
<dbReference type="Proteomes" id="UP000036681">
    <property type="component" value="Unplaced"/>
</dbReference>
<protein>
    <submittedName>
        <fullName evidence="3">Uncharacterized protein</fullName>
    </submittedName>
</protein>
<proteinExistence type="predicted"/>
<name>A0A0M3HV69_ASCLU</name>
<evidence type="ECO:0000313" key="2">
    <source>
        <dbReference type="Proteomes" id="UP000036681"/>
    </source>
</evidence>
<keyword evidence="1" id="KW-0812">Transmembrane</keyword>
<organism evidence="2 3">
    <name type="scientific">Ascaris lumbricoides</name>
    <name type="common">Giant roundworm</name>
    <dbReference type="NCBI Taxonomy" id="6252"/>
    <lineage>
        <taxon>Eukaryota</taxon>
        <taxon>Metazoa</taxon>
        <taxon>Ecdysozoa</taxon>
        <taxon>Nematoda</taxon>
        <taxon>Chromadorea</taxon>
        <taxon>Rhabditida</taxon>
        <taxon>Spirurina</taxon>
        <taxon>Ascaridomorpha</taxon>
        <taxon>Ascaridoidea</taxon>
        <taxon>Ascarididae</taxon>
        <taxon>Ascaris</taxon>
    </lineage>
</organism>
<keyword evidence="2" id="KW-1185">Reference proteome</keyword>